<proteinExistence type="predicted"/>
<protein>
    <recommendedName>
        <fullName evidence="4">F-box domain-containing protein</fullName>
    </recommendedName>
</protein>
<gene>
    <name evidence="1" type="ORF">IZO911_LOCUS8168</name>
    <name evidence="2" type="ORF">KXQ929_LOCUS27341</name>
</gene>
<evidence type="ECO:0000313" key="3">
    <source>
        <dbReference type="Proteomes" id="UP000663860"/>
    </source>
</evidence>
<sequence>MEQIKRQRTNNVNNYDNNKKQKIQVQTNRCLSKECVTCFEDLSNELIYEIFELLDFHYVYDAFYSLNTRFHNLIVKSTLPIEVNLSSISKSTFQRFNKDIILPNKHRIHSLHLSNLCLYDDISSPIHIISEFLHLETLSLNNIELKYLEYLLGTLVSLPCLSSLSIVSADFILNKTPIYYQVVRLPALKYCSLSLKGLSYNELFSPTIDEYSPIEYLTISHDIPIDQLYNLLSYVPKLRRLCVYCVIESSSKYIKTSLPVLPYLTHVSLDLSFISFDVFEQLVIDIFRLVQILHIFIRFNSDQMYTNANRWEQLILSHMPNLRIFDIRHEGCSDDITNDNQAISNTVIDNFSSSFWIKRQWFVAQQYYEKLCKDHTIIYSTDPYRRKYYTLCNQLHQSTCLNSKETHLQSVQHLQIYDEQQTINCKYYFPNVTILTFKEGFSITHNSIVFMLNHVIPLKQLTKLIIKCDHLSLIKLIELLCWTPQIHTLVFESMSLHGVSYNSIQQNQLFQLVSSTNTITNVTFKPRCTLDKLQILVALFSRIQRLTINFHAKDLESCVRFLLEKTNRNTSHLYSLRLLWVDTIWLARLETLIVSDMFLDDYTLKMMNKDLYLWW</sequence>
<dbReference type="AlphaFoldDB" id="A0A813UC16"/>
<dbReference type="Proteomes" id="UP000663868">
    <property type="component" value="Unassembled WGS sequence"/>
</dbReference>
<dbReference type="EMBL" id="CAJOBB010002577">
    <property type="protein sequence ID" value="CAF3980997.1"/>
    <property type="molecule type" value="Genomic_DNA"/>
</dbReference>
<accession>A0A813UC16</accession>
<evidence type="ECO:0000313" key="1">
    <source>
        <dbReference type="EMBL" id="CAF0824224.1"/>
    </source>
</evidence>
<evidence type="ECO:0008006" key="4">
    <source>
        <dbReference type="Google" id="ProtNLM"/>
    </source>
</evidence>
<name>A0A813UC16_9BILA</name>
<dbReference type="Proteomes" id="UP000663860">
    <property type="component" value="Unassembled WGS sequence"/>
</dbReference>
<dbReference type="EMBL" id="CAJNOE010000055">
    <property type="protein sequence ID" value="CAF0824224.1"/>
    <property type="molecule type" value="Genomic_DNA"/>
</dbReference>
<dbReference type="SUPFAM" id="SSF52047">
    <property type="entry name" value="RNI-like"/>
    <property type="match status" value="1"/>
</dbReference>
<comment type="caution">
    <text evidence="1">The sequence shown here is derived from an EMBL/GenBank/DDBJ whole genome shotgun (WGS) entry which is preliminary data.</text>
</comment>
<reference evidence="1" key="1">
    <citation type="submission" date="2021-02" db="EMBL/GenBank/DDBJ databases">
        <authorList>
            <person name="Nowell W R."/>
        </authorList>
    </citation>
    <scope>NUCLEOTIDE SEQUENCE</scope>
</reference>
<organism evidence="1 3">
    <name type="scientific">Adineta steineri</name>
    <dbReference type="NCBI Taxonomy" id="433720"/>
    <lineage>
        <taxon>Eukaryota</taxon>
        <taxon>Metazoa</taxon>
        <taxon>Spiralia</taxon>
        <taxon>Gnathifera</taxon>
        <taxon>Rotifera</taxon>
        <taxon>Eurotatoria</taxon>
        <taxon>Bdelloidea</taxon>
        <taxon>Adinetida</taxon>
        <taxon>Adinetidae</taxon>
        <taxon>Adineta</taxon>
    </lineage>
</organism>
<evidence type="ECO:0000313" key="2">
    <source>
        <dbReference type="EMBL" id="CAF3980997.1"/>
    </source>
</evidence>